<evidence type="ECO:0000313" key="6">
    <source>
        <dbReference type="EMBL" id="GET43403.1"/>
    </source>
</evidence>
<feature type="domain" description="Response regulatory" evidence="4">
    <location>
        <begin position="488"/>
        <end position="604"/>
    </location>
</feature>
<dbReference type="Gene3D" id="6.10.250.690">
    <property type="match status" value="1"/>
</dbReference>
<evidence type="ECO:0000259" key="4">
    <source>
        <dbReference type="PROSITE" id="PS50110"/>
    </source>
</evidence>
<reference evidence="6" key="1">
    <citation type="submission" date="2019-10" db="EMBL/GenBank/DDBJ databases">
        <title>Draft genome sequece of Microseira wollei NIES-4236.</title>
        <authorList>
            <person name="Yamaguchi H."/>
            <person name="Suzuki S."/>
            <person name="Kawachi M."/>
        </authorList>
    </citation>
    <scope>NUCLEOTIDE SEQUENCE</scope>
    <source>
        <strain evidence="6">NIES-4236</strain>
    </source>
</reference>
<organism evidence="6 7">
    <name type="scientific">Microseira wollei NIES-4236</name>
    <dbReference type="NCBI Taxonomy" id="2530354"/>
    <lineage>
        <taxon>Bacteria</taxon>
        <taxon>Bacillati</taxon>
        <taxon>Cyanobacteriota</taxon>
        <taxon>Cyanophyceae</taxon>
        <taxon>Oscillatoriophycideae</taxon>
        <taxon>Aerosakkonematales</taxon>
        <taxon>Aerosakkonemataceae</taxon>
        <taxon>Microseira</taxon>
    </lineage>
</organism>
<dbReference type="EMBL" id="BLAY01000220">
    <property type="protein sequence ID" value="GET43403.1"/>
    <property type="molecule type" value="Genomic_DNA"/>
</dbReference>
<evidence type="ECO:0000313" key="7">
    <source>
        <dbReference type="Proteomes" id="UP001050975"/>
    </source>
</evidence>
<dbReference type="PANTHER" id="PTHR48111:SF15">
    <property type="entry name" value="OMPR SUBFAMILY"/>
    <property type="match status" value="1"/>
</dbReference>
<evidence type="ECO:0000256" key="2">
    <source>
        <dbReference type="PROSITE-ProRule" id="PRU00169"/>
    </source>
</evidence>
<name>A0AAV3XL62_9CYAN</name>
<feature type="domain" description="Response regulatory" evidence="4">
    <location>
        <begin position="2"/>
        <end position="116"/>
    </location>
</feature>
<protein>
    <submittedName>
        <fullName evidence="6">Multi-component transcriptional regulator, winged helix family protein</fullName>
    </submittedName>
</protein>
<feature type="modified residue" description="4-aspartylphosphate" evidence="2">
    <location>
        <position position="410"/>
    </location>
</feature>
<dbReference type="AlphaFoldDB" id="A0AAV3XL62"/>
<dbReference type="PANTHER" id="PTHR48111">
    <property type="entry name" value="REGULATOR OF RPOS"/>
    <property type="match status" value="1"/>
</dbReference>
<feature type="domain" description="Response regulatory" evidence="4">
    <location>
        <begin position="361"/>
        <end position="476"/>
    </location>
</feature>
<keyword evidence="7" id="KW-1185">Reference proteome</keyword>
<dbReference type="CDD" id="cd00156">
    <property type="entry name" value="REC"/>
    <property type="match status" value="1"/>
</dbReference>
<dbReference type="InterPro" id="IPR039420">
    <property type="entry name" value="WalR-like"/>
</dbReference>
<dbReference type="PROSITE" id="PS50110">
    <property type="entry name" value="RESPONSE_REGULATORY"/>
    <property type="match status" value="3"/>
</dbReference>
<dbReference type="Gene3D" id="1.10.10.10">
    <property type="entry name" value="Winged helix-like DNA-binding domain superfamily/Winged helix DNA-binding domain"/>
    <property type="match status" value="1"/>
</dbReference>
<dbReference type="GO" id="GO:0000976">
    <property type="term" value="F:transcription cis-regulatory region binding"/>
    <property type="evidence" value="ECO:0007669"/>
    <property type="project" value="TreeGrafter"/>
</dbReference>
<dbReference type="Pfam" id="PF01627">
    <property type="entry name" value="Hpt"/>
    <property type="match status" value="1"/>
</dbReference>
<dbReference type="Gene3D" id="3.40.50.2300">
    <property type="match status" value="3"/>
</dbReference>
<comment type="caution">
    <text evidence="6">The sequence shown here is derived from an EMBL/GenBank/DDBJ whole genome shotgun (WGS) entry which is preliminary data.</text>
</comment>
<dbReference type="GO" id="GO:0000156">
    <property type="term" value="F:phosphorelay response regulator activity"/>
    <property type="evidence" value="ECO:0007669"/>
    <property type="project" value="TreeGrafter"/>
</dbReference>
<dbReference type="Pfam" id="PF00486">
    <property type="entry name" value="Trans_reg_C"/>
    <property type="match status" value="1"/>
</dbReference>
<dbReference type="SMART" id="SM00862">
    <property type="entry name" value="Trans_reg_C"/>
    <property type="match status" value="1"/>
</dbReference>
<dbReference type="Proteomes" id="UP001050975">
    <property type="component" value="Unassembled WGS sequence"/>
</dbReference>
<dbReference type="InterPro" id="IPR008207">
    <property type="entry name" value="Sig_transdc_His_kin_Hpt_dom"/>
</dbReference>
<gene>
    <name evidence="6" type="ORF">MiSe_82260</name>
</gene>
<keyword evidence="2" id="KW-0597">Phosphoprotein</keyword>
<dbReference type="InterPro" id="IPR001867">
    <property type="entry name" value="OmpR/PhoB-type_DNA-bd"/>
</dbReference>
<feature type="domain" description="OmpR/PhoB-type" evidence="5">
    <location>
        <begin position="124"/>
        <end position="223"/>
    </location>
</feature>
<dbReference type="InterPro" id="IPR011006">
    <property type="entry name" value="CheY-like_superfamily"/>
</dbReference>
<evidence type="ECO:0000256" key="1">
    <source>
        <dbReference type="ARBA" id="ARBA00023125"/>
    </source>
</evidence>
<dbReference type="PROSITE" id="PS51755">
    <property type="entry name" value="OMPR_PHOB"/>
    <property type="match status" value="1"/>
</dbReference>
<dbReference type="RefSeq" id="WP_226592184.1">
    <property type="nucleotide sequence ID" value="NZ_BLAY01000220.1"/>
</dbReference>
<feature type="modified residue" description="4-aspartylphosphate" evidence="2">
    <location>
        <position position="51"/>
    </location>
</feature>
<dbReference type="InterPro" id="IPR036388">
    <property type="entry name" value="WH-like_DNA-bd_sf"/>
</dbReference>
<dbReference type="GO" id="GO:0032993">
    <property type="term" value="C:protein-DNA complex"/>
    <property type="evidence" value="ECO:0007669"/>
    <property type="project" value="TreeGrafter"/>
</dbReference>
<keyword evidence="1 3" id="KW-0238">DNA-binding</keyword>
<evidence type="ECO:0000259" key="5">
    <source>
        <dbReference type="PROSITE" id="PS51755"/>
    </source>
</evidence>
<proteinExistence type="predicted"/>
<dbReference type="CDD" id="cd00383">
    <property type="entry name" value="trans_reg_C"/>
    <property type="match status" value="1"/>
</dbReference>
<dbReference type="CDD" id="cd17574">
    <property type="entry name" value="REC_OmpR"/>
    <property type="match status" value="1"/>
</dbReference>
<dbReference type="Pfam" id="PF00072">
    <property type="entry name" value="Response_reg"/>
    <property type="match status" value="3"/>
</dbReference>
<dbReference type="InterPro" id="IPR001789">
    <property type="entry name" value="Sig_transdc_resp-reg_receiver"/>
</dbReference>
<dbReference type="GO" id="GO:0006355">
    <property type="term" value="P:regulation of DNA-templated transcription"/>
    <property type="evidence" value="ECO:0007669"/>
    <property type="project" value="InterPro"/>
</dbReference>
<feature type="DNA-binding region" description="OmpR/PhoB-type" evidence="3">
    <location>
        <begin position="124"/>
        <end position="223"/>
    </location>
</feature>
<dbReference type="SMART" id="SM00448">
    <property type="entry name" value="REC"/>
    <property type="match status" value="3"/>
</dbReference>
<accession>A0AAV3XL62</accession>
<feature type="modified residue" description="4-aspartylphosphate" evidence="2">
    <location>
        <position position="537"/>
    </location>
</feature>
<dbReference type="SUPFAM" id="SSF47226">
    <property type="entry name" value="Histidine-containing phosphotransfer domain, HPT domain"/>
    <property type="match status" value="1"/>
</dbReference>
<sequence length="637" mass="70873">MKILLVEDDRIAAALLWDTLTAHRYAVDLAIDGQLALELLMQWNYDLILLDVLIPKLDGISLCRQLRSQGNQIPILMLTAQNSNENVIKGLDAGADDYVIKPFNPNQLLARIRALLRRGSSATAPVLSWGYLCLDPTLMQVTYKQQEITFRPKEYTLLELFLRHQERIFSRNAILDRLWSSDQSPSEAAVTTLIKDLRSRLKAAGITEEVIETVHGLGYRIKPAPTVEKSAEVQGSKGEKDTQTQEKVLVSVAPVEERFRVSLEQKIRVLEETEVALQTNQLSPEKQEHGRQEAHKLVGGLGTFGYAKGSKIARSIEHLLKNNSLLEKRQVIRFSQLLADLKQEIALPPTPSTQESSSNSLVLAMVGDAAFTKILQQEAARWGLRLEVGSNSSTVLHRLTQTTPEVILLDLDSDRADDRLTLLQALKADYPAIPIVILSAQDSLEERVAVARLGVEQYLSQPVTSTQVFEALIEVLPLSQTIEPLDTKVMIVDDDPVMLDTLAQMLRSQGFEVICLAQPDQFWALLTTTHPDALLLDLEMPTYNGLELCRVVRQDPRYSQLPILVVTAHTDNESMRLAFAVGANDVLGKPVVEAELVTRVISRIKQLCHAGCSIAELHLNYSSYNADAQKPALARTA</sequence>
<dbReference type="GO" id="GO:0005829">
    <property type="term" value="C:cytosol"/>
    <property type="evidence" value="ECO:0007669"/>
    <property type="project" value="TreeGrafter"/>
</dbReference>
<evidence type="ECO:0000256" key="3">
    <source>
        <dbReference type="PROSITE-ProRule" id="PRU01091"/>
    </source>
</evidence>
<dbReference type="InterPro" id="IPR036641">
    <property type="entry name" value="HPT_dom_sf"/>
</dbReference>
<dbReference type="SUPFAM" id="SSF52172">
    <property type="entry name" value="CheY-like"/>
    <property type="match status" value="3"/>
</dbReference>